<dbReference type="PaxDb" id="2903-EOD07544"/>
<evidence type="ECO:0000313" key="3">
    <source>
        <dbReference type="Proteomes" id="UP000013827"/>
    </source>
</evidence>
<feature type="region of interest" description="Disordered" evidence="1">
    <location>
        <begin position="21"/>
        <end position="49"/>
    </location>
</feature>
<organism evidence="2 3">
    <name type="scientific">Emiliania huxleyi (strain CCMP1516)</name>
    <dbReference type="NCBI Taxonomy" id="280463"/>
    <lineage>
        <taxon>Eukaryota</taxon>
        <taxon>Haptista</taxon>
        <taxon>Haptophyta</taxon>
        <taxon>Prymnesiophyceae</taxon>
        <taxon>Isochrysidales</taxon>
        <taxon>Noelaerhabdaceae</taxon>
        <taxon>Emiliania</taxon>
    </lineage>
</organism>
<dbReference type="AlphaFoldDB" id="A0A0D3I8F9"/>
<feature type="compositionally biased region" description="Pro residues" evidence="1">
    <location>
        <begin position="28"/>
        <end position="43"/>
    </location>
</feature>
<proteinExistence type="predicted"/>
<reference evidence="3" key="1">
    <citation type="journal article" date="2013" name="Nature">
        <title>Pan genome of the phytoplankton Emiliania underpins its global distribution.</title>
        <authorList>
            <person name="Read B.A."/>
            <person name="Kegel J."/>
            <person name="Klute M.J."/>
            <person name="Kuo A."/>
            <person name="Lefebvre S.C."/>
            <person name="Maumus F."/>
            <person name="Mayer C."/>
            <person name="Miller J."/>
            <person name="Monier A."/>
            <person name="Salamov A."/>
            <person name="Young J."/>
            <person name="Aguilar M."/>
            <person name="Claverie J.M."/>
            <person name="Frickenhaus S."/>
            <person name="Gonzalez K."/>
            <person name="Herman E.K."/>
            <person name="Lin Y.C."/>
            <person name="Napier J."/>
            <person name="Ogata H."/>
            <person name="Sarno A.F."/>
            <person name="Shmutz J."/>
            <person name="Schroeder D."/>
            <person name="de Vargas C."/>
            <person name="Verret F."/>
            <person name="von Dassow P."/>
            <person name="Valentin K."/>
            <person name="Van de Peer Y."/>
            <person name="Wheeler G."/>
            <person name="Dacks J.B."/>
            <person name="Delwiche C.F."/>
            <person name="Dyhrman S.T."/>
            <person name="Glockner G."/>
            <person name="John U."/>
            <person name="Richards T."/>
            <person name="Worden A.Z."/>
            <person name="Zhang X."/>
            <person name="Grigoriev I.V."/>
            <person name="Allen A.E."/>
            <person name="Bidle K."/>
            <person name="Borodovsky M."/>
            <person name="Bowler C."/>
            <person name="Brownlee C."/>
            <person name="Cock J.M."/>
            <person name="Elias M."/>
            <person name="Gladyshev V.N."/>
            <person name="Groth M."/>
            <person name="Guda C."/>
            <person name="Hadaegh A."/>
            <person name="Iglesias-Rodriguez M.D."/>
            <person name="Jenkins J."/>
            <person name="Jones B.M."/>
            <person name="Lawson T."/>
            <person name="Leese F."/>
            <person name="Lindquist E."/>
            <person name="Lobanov A."/>
            <person name="Lomsadze A."/>
            <person name="Malik S.B."/>
            <person name="Marsh M.E."/>
            <person name="Mackinder L."/>
            <person name="Mock T."/>
            <person name="Mueller-Roeber B."/>
            <person name="Pagarete A."/>
            <person name="Parker M."/>
            <person name="Probert I."/>
            <person name="Quesneville H."/>
            <person name="Raines C."/>
            <person name="Rensing S.A."/>
            <person name="Riano-Pachon D.M."/>
            <person name="Richier S."/>
            <person name="Rokitta S."/>
            <person name="Shiraiwa Y."/>
            <person name="Soanes D.M."/>
            <person name="van der Giezen M."/>
            <person name="Wahlund T.M."/>
            <person name="Williams B."/>
            <person name="Wilson W."/>
            <person name="Wolfe G."/>
            <person name="Wurch L.L."/>
        </authorList>
    </citation>
    <scope>NUCLEOTIDE SEQUENCE</scope>
</reference>
<dbReference type="KEGG" id="ehx:EMIHUDRAFT_218525"/>
<accession>A0A0D3I8F9</accession>
<evidence type="ECO:0000313" key="2">
    <source>
        <dbReference type="EnsemblProtists" id="EOD07544"/>
    </source>
</evidence>
<name>A0A0D3I8F9_EMIH1</name>
<protein>
    <submittedName>
        <fullName evidence="2">Uncharacterized protein</fullName>
    </submittedName>
</protein>
<dbReference type="Proteomes" id="UP000013827">
    <property type="component" value="Unassembled WGS sequence"/>
</dbReference>
<evidence type="ECO:0000256" key="1">
    <source>
        <dbReference type="SAM" id="MobiDB-lite"/>
    </source>
</evidence>
<sequence>MPPLAAFYRPSFVEDPWLRLFPSDPLRRPLPGPVGAGSPPPRMSVPGPAACAPLQQQSCHSSVEEAAGSGAAAATAANSLLEQDALASTGGVTDSLAPSLPGGGEPSEQQPPQMAPELSLLRGRNAALWSLSAEDGDEDGGGGAEGGAVPSPFAAAKRCRVEGLPPPDI</sequence>
<keyword evidence="3" id="KW-1185">Reference proteome</keyword>
<dbReference type="GeneID" id="17253694"/>
<reference evidence="2" key="2">
    <citation type="submission" date="2024-10" db="UniProtKB">
        <authorList>
            <consortium name="EnsemblProtists"/>
        </authorList>
    </citation>
    <scope>IDENTIFICATION</scope>
</reference>
<feature type="region of interest" description="Disordered" evidence="1">
    <location>
        <begin position="85"/>
        <end position="169"/>
    </location>
</feature>
<dbReference type="HOGENOM" id="CLU_1581444_0_0_1"/>
<dbReference type="EnsemblProtists" id="EOD07544">
    <property type="protein sequence ID" value="EOD07544"/>
    <property type="gene ID" value="EMIHUDRAFT_218525"/>
</dbReference>
<dbReference type="RefSeq" id="XP_005759973.1">
    <property type="nucleotide sequence ID" value="XM_005759916.1"/>
</dbReference>